<dbReference type="AlphaFoldDB" id="A0A3B0UVM3"/>
<evidence type="ECO:0000259" key="4">
    <source>
        <dbReference type="Pfam" id="PF00389"/>
    </source>
</evidence>
<dbReference type="SUPFAM" id="SSF51735">
    <property type="entry name" value="NAD(P)-binding Rossmann-fold domains"/>
    <property type="match status" value="1"/>
</dbReference>
<evidence type="ECO:0000256" key="1">
    <source>
        <dbReference type="ARBA" id="ARBA00005854"/>
    </source>
</evidence>
<dbReference type="InterPro" id="IPR006140">
    <property type="entry name" value="D-isomer_DH_NAD-bd"/>
</dbReference>
<dbReference type="InterPro" id="IPR006139">
    <property type="entry name" value="D-isomer_2_OHA_DH_cat_dom"/>
</dbReference>
<feature type="domain" description="D-isomer specific 2-hydroxyacid dehydrogenase NAD-binding" evidence="5">
    <location>
        <begin position="113"/>
        <end position="296"/>
    </location>
</feature>
<organism evidence="6">
    <name type="scientific">hydrothermal vent metagenome</name>
    <dbReference type="NCBI Taxonomy" id="652676"/>
    <lineage>
        <taxon>unclassified sequences</taxon>
        <taxon>metagenomes</taxon>
        <taxon>ecological metagenomes</taxon>
    </lineage>
</organism>
<keyword evidence="2 6" id="KW-0560">Oxidoreductase</keyword>
<dbReference type="GO" id="GO:0016618">
    <property type="term" value="F:hydroxypyruvate reductase [NAD(P)H] activity"/>
    <property type="evidence" value="ECO:0007669"/>
    <property type="project" value="UniProtKB-EC"/>
</dbReference>
<dbReference type="Pfam" id="PF02826">
    <property type="entry name" value="2-Hacid_dh_C"/>
    <property type="match status" value="1"/>
</dbReference>
<dbReference type="GO" id="GO:0051287">
    <property type="term" value="F:NAD binding"/>
    <property type="evidence" value="ECO:0007669"/>
    <property type="project" value="InterPro"/>
</dbReference>
<proteinExistence type="inferred from homology"/>
<dbReference type="EMBL" id="UOEQ01000486">
    <property type="protein sequence ID" value="VAW23786.1"/>
    <property type="molecule type" value="Genomic_DNA"/>
</dbReference>
<dbReference type="EC" id="1.1.1.81" evidence="6"/>
<dbReference type="InterPro" id="IPR036291">
    <property type="entry name" value="NAD(P)-bd_dom_sf"/>
</dbReference>
<accession>A0A3B0UVM3</accession>
<gene>
    <name evidence="6" type="ORF">MNBD_ALPHA11-2272</name>
</gene>
<keyword evidence="6" id="KW-0670">Pyruvate</keyword>
<dbReference type="PANTHER" id="PTHR10996">
    <property type="entry name" value="2-HYDROXYACID DEHYDROGENASE-RELATED"/>
    <property type="match status" value="1"/>
</dbReference>
<reference evidence="6" key="1">
    <citation type="submission" date="2018-06" db="EMBL/GenBank/DDBJ databases">
        <authorList>
            <person name="Zhirakovskaya E."/>
        </authorList>
    </citation>
    <scope>NUCLEOTIDE SEQUENCE</scope>
</reference>
<protein>
    <submittedName>
        <fullName evidence="6">Glyoxylate reductase / Glyoxylate reductase / Hydroxypyruvate reductase</fullName>
        <ecNumber evidence="6">1.1.1.26</ecNumber>
        <ecNumber evidence="6">1.1.1.79</ecNumber>
        <ecNumber evidence="6">1.1.1.81</ecNumber>
    </submittedName>
</protein>
<dbReference type="PANTHER" id="PTHR10996:SF283">
    <property type="entry name" value="GLYOXYLATE_HYDROXYPYRUVATE REDUCTASE B"/>
    <property type="match status" value="1"/>
</dbReference>
<feature type="domain" description="D-isomer specific 2-hydroxyacid dehydrogenase catalytic" evidence="4">
    <location>
        <begin position="28"/>
        <end position="327"/>
    </location>
</feature>
<dbReference type="GO" id="GO:0030267">
    <property type="term" value="F:glyoxylate reductase (NADPH) activity"/>
    <property type="evidence" value="ECO:0007669"/>
    <property type="project" value="UniProtKB-EC"/>
</dbReference>
<dbReference type="Pfam" id="PF00389">
    <property type="entry name" value="2-Hacid_dh"/>
    <property type="match status" value="1"/>
</dbReference>
<dbReference type="InterPro" id="IPR029752">
    <property type="entry name" value="D-isomer_DH_CS1"/>
</dbReference>
<dbReference type="Gene3D" id="3.40.50.720">
    <property type="entry name" value="NAD(P)-binding Rossmann-like Domain"/>
    <property type="match status" value="2"/>
</dbReference>
<dbReference type="InterPro" id="IPR050223">
    <property type="entry name" value="D-isomer_2-hydroxyacid_DH"/>
</dbReference>
<keyword evidence="3" id="KW-0520">NAD</keyword>
<name>A0A3B0UVM3_9ZZZZ</name>
<evidence type="ECO:0000256" key="3">
    <source>
        <dbReference type="ARBA" id="ARBA00023027"/>
    </source>
</evidence>
<dbReference type="PROSITE" id="PS00065">
    <property type="entry name" value="D_2_HYDROXYACID_DH_1"/>
    <property type="match status" value="1"/>
</dbReference>
<evidence type="ECO:0000313" key="6">
    <source>
        <dbReference type="EMBL" id="VAW23786.1"/>
    </source>
</evidence>
<dbReference type="EC" id="1.1.1.26" evidence="6"/>
<dbReference type="GO" id="GO:0005829">
    <property type="term" value="C:cytosol"/>
    <property type="evidence" value="ECO:0007669"/>
    <property type="project" value="TreeGrafter"/>
</dbReference>
<sequence>MKQQPAKIFVTRRLPAPVEKRMSMLFDVKFNYNDAPLSKKEIIHGCQGRNAIVSTISDQLDAKIIAELPSEVKLIAQFGNGVDNVDIKAAQDKGITVTNTPSVLTEDTADLAMALIMSVPRRIVEGATLVARDGNWPGWSPNWMLGRRLGGKALGIIGLGRIGMAVAERAKAMGLKIHYYSRSRRPEQIEEKLGATYWSSLNEMLVEMDIISLHTPHTSQTFGLLNKERLQLMKQGAFLVNVSRKELVDENALVKLIESGHLLGAGLDVFEDKDGVNPGLLALARENKVILTPHMASSTLEGRIEMGEIVILNIQVFMDSHKPPHRVLV</sequence>
<dbReference type="SUPFAM" id="SSF52283">
    <property type="entry name" value="Formate/glycerate dehydrogenase catalytic domain-like"/>
    <property type="match status" value="1"/>
</dbReference>
<evidence type="ECO:0000259" key="5">
    <source>
        <dbReference type="Pfam" id="PF02826"/>
    </source>
</evidence>
<dbReference type="EC" id="1.1.1.79" evidence="6"/>
<dbReference type="FunFam" id="3.40.50.720:FF:000203">
    <property type="entry name" value="D-3-phosphoglycerate dehydrogenase (SerA)"/>
    <property type="match status" value="1"/>
</dbReference>
<evidence type="ECO:0000256" key="2">
    <source>
        <dbReference type="ARBA" id="ARBA00023002"/>
    </source>
</evidence>
<dbReference type="CDD" id="cd05301">
    <property type="entry name" value="GDH"/>
    <property type="match status" value="1"/>
</dbReference>
<dbReference type="GO" id="GO:0047964">
    <property type="term" value="F:glyoxylate reductase (NADH) activity"/>
    <property type="evidence" value="ECO:0007669"/>
    <property type="project" value="UniProtKB-EC"/>
</dbReference>
<comment type="similarity">
    <text evidence="1">Belongs to the D-isomer specific 2-hydroxyacid dehydrogenase family.</text>
</comment>